<dbReference type="EMBL" id="CM047583">
    <property type="protein sequence ID" value="KAI9913593.1"/>
    <property type="molecule type" value="Genomic_DNA"/>
</dbReference>
<organism evidence="1 2">
    <name type="scientific">Peronosclerospora sorghi</name>
    <dbReference type="NCBI Taxonomy" id="230839"/>
    <lineage>
        <taxon>Eukaryota</taxon>
        <taxon>Sar</taxon>
        <taxon>Stramenopiles</taxon>
        <taxon>Oomycota</taxon>
        <taxon>Peronosporomycetes</taxon>
        <taxon>Peronosporales</taxon>
        <taxon>Peronosporaceae</taxon>
        <taxon>Peronosclerospora</taxon>
    </lineage>
</organism>
<comment type="caution">
    <text evidence="1">The sequence shown here is derived from an EMBL/GenBank/DDBJ whole genome shotgun (WGS) entry which is preliminary data.</text>
</comment>
<gene>
    <name evidence="1" type="ORF">PsorP6_006666</name>
</gene>
<proteinExistence type="predicted"/>
<dbReference type="Proteomes" id="UP001163321">
    <property type="component" value="Chromosome 4"/>
</dbReference>
<keyword evidence="2" id="KW-1185">Reference proteome</keyword>
<reference evidence="1 2" key="1">
    <citation type="journal article" date="2022" name="bioRxiv">
        <title>The genome of the oomycete Peronosclerospora sorghi, a cosmopolitan pathogen of maize and sorghum, is inflated with dispersed pseudogenes.</title>
        <authorList>
            <person name="Fletcher K."/>
            <person name="Martin F."/>
            <person name="Isakeit T."/>
            <person name="Cavanaugh K."/>
            <person name="Magill C."/>
            <person name="Michelmore R."/>
        </authorList>
    </citation>
    <scope>NUCLEOTIDE SEQUENCE [LARGE SCALE GENOMIC DNA]</scope>
    <source>
        <strain evidence="1">P6</strain>
    </source>
</reference>
<protein>
    <submittedName>
        <fullName evidence="1">Uncharacterized protein</fullName>
    </submittedName>
</protein>
<evidence type="ECO:0000313" key="2">
    <source>
        <dbReference type="Proteomes" id="UP001163321"/>
    </source>
</evidence>
<name>A0ACC0W6K2_9STRA</name>
<sequence>MKAHDHPVVRFGGYTSAATTSGTHRATLSRPFPLHFPICRQVRTSPLEFVESFDPIVASRMGSITTDYVASGTPKSGHQVDVPFPSVAASPDEHGTKEQVGQEGQVVSMTDLFSYADTIDKLLMVLGTLGALAAGVAQPIQIVLFGDVLNTLNPADAGANIEHGIRNMALKFVIVGLAVFVAGSFQVACWTITASRQSKRIRSEYVRAIMTKEIGWFDVNEPMQLASRVAEATVAIQEGMGRKVGDGLNFFSMAVSGIVIGLVKGWQLTLILLAFTPFIAVTAFLAMKVLSTATQAGLNSYGEAGAVAQEALSNVRTVHMFNSINHFITKYEEALRLSTKAGIKKGLAVGWGTGLMFGTVFCTYAGGMYFGALMVANDNLDGHRCTGNGCYDGGRVITVFFSVIMGAMALGQAAPSAEAVTSARAAAFPVFQTIKRPSRINPISDEGMTLDKVRGRIVIDNVSFAYPSRPEVQVCSNYSLTIEAGETVALVGPSGSGKSTIVSLLERFYDPVCGTVSIDGVDVRSLNVKWLRSQVGLVGQEPSLFATSIMENIRYGCPSATDEEVMEAAKMANAYKFIQEFPQGFQTEVGERGAQLSGGQKQRIAIARAIIKNPAILLLDEATSALDTESERIVQASLDQLLANSNRTTIIVAHRLSTIRNANRIAVHKGGAIVEMGSHDELMKLESGHYRQLVEAQNRVAPNEKEKSRAEVLVVENPESLDDFPVRSGQTSKRSISCQSKSEKEGAIETMNDAEAMADVDLPPFSLARVWKMSLPEWKFMLVGSLGAIVNASVFPVWGVLLVKVTVLFFHLDYTKAQMMHHAREWAFGFLGIAVLFAVSITLQHYGFAVVSQKLVTRVRLATFSAMLRQEVGWFDMDENTSGALVSRLASDSAILQAMTSETLNRGLVNLTTLAIAFGIAFAYSWQMTLILLAAFPVLVGSSIIQAQKMTGTSGNKKNNDADTAAGSLLAEVIGSIRTVASFSMETALNTMYGGYLNVSKQADVQLGIVGGMAFGVSQGAMFLVLAFLFYVSGHWIARGVITFEEFFMVLMVIMLSTFAMGMAAQGATDGAKAKRSAQRVFQILDRTPAIDTTSGTGRILDHVKGDIVFHHLEFSYPARPDAKIYTNYNLTIQRGQTVALVGASGSGKSTAIALLERFYDPHAGVITLDGTNLKELNVQWLREHVSLVSQEPVLFAGTIAENIALGKPGSSREEIEEAAKMANAFDFIRTFPDGFDTDVGDRGAQVSGGQKQRIAIARAILRDPAVLLLDEATSALDNESERVVQASLDRLLALKQRTTIIVAHRLSTIRNADLIAVTQDGGIVEQGTHDELMQLPHGIYKGLVARQVSAHEAN</sequence>
<accession>A0ACC0W6K2</accession>
<evidence type="ECO:0000313" key="1">
    <source>
        <dbReference type="EMBL" id="KAI9913593.1"/>
    </source>
</evidence>